<keyword evidence="4 6" id="KW-1133">Transmembrane helix</keyword>
<name>A0ABP8L5S2_9MICO</name>
<dbReference type="InterPro" id="IPR045214">
    <property type="entry name" value="Surf1/Surf4"/>
</dbReference>
<keyword evidence="6" id="KW-1003">Cell membrane</keyword>
<keyword evidence="3 6" id="KW-0812">Transmembrane</keyword>
<comment type="subcellular location">
    <subcellularLocation>
        <location evidence="6">Cell membrane</location>
        <topology evidence="6">Multi-pass membrane protein</topology>
    </subcellularLocation>
    <subcellularLocation>
        <location evidence="1">Membrane</location>
    </subcellularLocation>
</comment>
<feature type="region of interest" description="Disordered" evidence="7">
    <location>
        <begin position="248"/>
        <end position="293"/>
    </location>
</feature>
<feature type="transmembrane region" description="Helical" evidence="6">
    <location>
        <begin position="12"/>
        <end position="35"/>
    </location>
</feature>
<dbReference type="InterPro" id="IPR002994">
    <property type="entry name" value="Surf1/Shy1"/>
</dbReference>
<dbReference type="RefSeq" id="WP_345215879.1">
    <property type="nucleotide sequence ID" value="NZ_BAABGN010000007.1"/>
</dbReference>
<keyword evidence="5 6" id="KW-0472">Membrane</keyword>
<evidence type="ECO:0000256" key="3">
    <source>
        <dbReference type="ARBA" id="ARBA00022692"/>
    </source>
</evidence>
<comment type="similarity">
    <text evidence="2 6">Belongs to the SURF1 family.</text>
</comment>
<proteinExistence type="inferred from homology"/>
<dbReference type="Proteomes" id="UP001500622">
    <property type="component" value="Unassembled WGS sequence"/>
</dbReference>
<comment type="caution">
    <text evidence="8">The sequence shown here is derived from an EMBL/GenBank/DDBJ whole genome shotgun (WGS) entry which is preliminary data.</text>
</comment>
<feature type="transmembrane region" description="Helical" evidence="6">
    <location>
        <begin position="225"/>
        <end position="242"/>
    </location>
</feature>
<evidence type="ECO:0000256" key="7">
    <source>
        <dbReference type="SAM" id="MobiDB-lite"/>
    </source>
</evidence>
<accession>A0ABP8L5S2</accession>
<evidence type="ECO:0000313" key="8">
    <source>
        <dbReference type="EMBL" id="GAA4422756.1"/>
    </source>
</evidence>
<evidence type="ECO:0000256" key="6">
    <source>
        <dbReference type="RuleBase" id="RU363076"/>
    </source>
</evidence>
<dbReference type="PANTHER" id="PTHR23427">
    <property type="entry name" value="SURFEIT LOCUS PROTEIN"/>
    <property type="match status" value="1"/>
</dbReference>
<evidence type="ECO:0000256" key="2">
    <source>
        <dbReference type="ARBA" id="ARBA00007165"/>
    </source>
</evidence>
<dbReference type="Pfam" id="PF02104">
    <property type="entry name" value="SURF1"/>
    <property type="match status" value="1"/>
</dbReference>
<organism evidence="8 9">
    <name type="scientific">Georgenia halophila</name>
    <dbReference type="NCBI Taxonomy" id="620889"/>
    <lineage>
        <taxon>Bacteria</taxon>
        <taxon>Bacillati</taxon>
        <taxon>Actinomycetota</taxon>
        <taxon>Actinomycetes</taxon>
        <taxon>Micrococcales</taxon>
        <taxon>Bogoriellaceae</taxon>
        <taxon>Georgenia</taxon>
    </lineage>
</organism>
<gene>
    <name evidence="8" type="ORF">GCM10023169_17600</name>
</gene>
<dbReference type="EMBL" id="BAABGN010000007">
    <property type="protein sequence ID" value="GAA4422756.1"/>
    <property type="molecule type" value="Genomic_DNA"/>
</dbReference>
<reference evidence="9" key="1">
    <citation type="journal article" date="2019" name="Int. J. Syst. Evol. Microbiol.">
        <title>The Global Catalogue of Microorganisms (GCM) 10K type strain sequencing project: providing services to taxonomists for standard genome sequencing and annotation.</title>
        <authorList>
            <consortium name="The Broad Institute Genomics Platform"/>
            <consortium name="The Broad Institute Genome Sequencing Center for Infectious Disease"/>
            <person name="Wu L."/>
            <person name="Ma J."/>
        </authorList>
    </citation>
    <scope>NUCLEOTIDE SEQUENCE [LARGE SCALE GENOMIC DNA]</scope>
    <source>
        <strain evidence="9">JCM 17810</strain>
    </source>
</reference>
<dbReference type="PROSITE" id="PS50895">
    <property type="entry name" value="SURF1"/>
    <property type="match status" value="1"/>
</dbReference>
<evidence type="ECO:0000256" key="1">
    <source>
        <dbReference type="ARBA" id="ARBA00004370"/>
    </source>
</evidence>
<evidence type="ECO:0000256" key="4">
    <source>
        <dbReference type="ARBA" id="ARBA00022989"/>
    </source>
</evidence>
<sequence>MTSRYDFLRSGRWVGLAAAVLAFAVLCVSLGFWQWGRYEDRLAQFRQVDAAYDADPVPLGEMLDGLEDATVFGDQEWRPVELTGHYVDGSTVLVRNRPVDGTPAMHVVAPFVARTSDGEVLVLVDRGWVPTSDVDSGDVPEAPSGSMTITARLRVAEPPSDREPPRGQVYRIDPDGVLTAVAEITDLGEAAALPVLDGYVTTSTDELGRYGPPESRWGVNLSYAIQWWIFAAGALAALVFLARREAADHAGEEPERGRPSAEEEEDALVDAQMEGTSPKKRDRDRADRMIRRG</sequence>
<feature type="compositionally biased region" description="Basic and acidic residues" evidence="7">
    <location>
        <begin position="248"/>
        <end position="261"/>
    </location>
</feature>
<feature type="compositionally biased region" description="Basic and acidic residues" evidence="7">
    <location>
        <begin position="277"/>
        <end position="293"/>
    </location>
</feature>
<dbReference type="PANTHER" id="PTHR23427:SF2">
    <property type="entry name" value="SURFEIT LOCUS PROTEIN 1"/>
    <property type="match status" value="1"/>
</dbReference>
<evidence type="ECO:0000256" key="5">
    <source>
        <dbReference type="ARBA" id="ARBA00023136"/>
    </source>
</evidence>
<protein>
    <recommendedName>
        <fullName evidence="6">SURF1-like protein</fullName>
    </recommendedName>
</protein>
<dbReference type="CDD" id="cd06662">
    <property type="entry name" value="SURF1"/>
    <property type="match status" value="1"/>
</dbReference>
<evidence type="ECO:0000313" key="9">
    <source>
        <dbReference type="Proteomes" id="UP001500622"/>
    </source>
</evidence>
<keyword evidence="9" id="KW-1185">Reference proteome</keyword>